<dbReference type="SUPFAM" id="SSF52540">
    <property type="entry name" value="P-loop containing nucleoside triphosphate hydrolases"/>
    <property type="match status" value="1"/>
</dbReference>
<comment type="similarity">
    <text evidence="1">Belongs to the disease resistance NB-LRR family.</text>
</comment>
<dbReference type="Gene3D" id="3.40.50.300">
    <property type="entry name" value="P-loop containing nucleotide triphosphate hydrolases"/>
    <property type="match status" value="1"/>
</dbReference>
<evidence type="ECO:0000256" key="4">
    <source>
        <dbReference type="ARBA" id="ARBA00022741"/>
    </source>
</evidence>
<sequence length="1175" mass="132811">MAEIAAVGWAISTLGWFASPLATRLVNDGLALLGLDESEKLRDLEARLLPQLALMREQAERIPPEQRDRVKLWANSLRDAFYEAEDILDIADYHRLHNQVNCQSGAKSVLGRAKHVISGKARKLKKVLKKLEKLIEQGPQFFTPLASINSNGNDASNSANNMNGLVTTSRALTHIIFGRDEERDEIIRLLHDTAGDFEPSSSNSKCYSVIGIYGIAGSGKTTLAQHVCNHERNGNYFNPIMWIHVSQSFSVEKIYQKMLEAASVEPSPAFNNLDTLQKKLVDELEGKRFFLVLDDIWAVKHESVQFKLDQLLSPLADGKEGSMVLVTTRFKEAAADVGVQNPMKIPDLKEMDFFNLFMHYALNGATLDAKELDTFQTIGKQITKKLKGSPLAARVVGARLRKKLEATFWRRVEDQVMLPDTMGALWWSYQHLNEQVRRCFAYCSMFPQGYMFKRDELVDLWIAEGFIKTTNPDVQLEHVADDYFNELVSCSFLQTGKYFYGSQNEWFTIHDLLHELVVMVAGNDCFRVEGGETKEFPSEVRHLYVCSKDHVKVTEQICKLEKLRTLIFVTNIGGQGIPIEEIEGMLTNLKKLRVVQVVVEGYMATIPTCICDLKHLRFLRIHNPLSMKVHLPKNLGSLYHLQILELHGSGVLEFSNVKNMSHLISLRSIRYSGFSFANSDVSGFPGLGELKSLRELSDFRVSKEKGYELQQLKGINNLRGRLRISGLDCVESKEVAREARLCDKKHLTGLSLEWSRASVGQQILSPDLQVEILEGLCPPSQLTDLQISGYCGRTCPSWLSQNQNALLSSLQYLELCRCDNLEALPEIGELLIHLGHLKLVSLPKLEKLPRLPGSLKNLDIQRCESLVITCYEDVDMIRSLFIRQVSQDTSLNIALRPEEIDKFADEQPDRFATILSNIFGRGCGNLLPSLLRGHIREEEYSRFMFPASMDRIVISYSAITDTVLHDSLRASTSLFSLNLRGLPFFIGIPSEVMKSLHMLSDLSIDECFQFKHLQGLNCLSRLQHLRITKCPNLETLGEADKARILYGIATDSIPLVPQLLSGESCSSLWILRIDESEELEEENIMELFHSLTSLEFSSCNWNRLPANLANLTSLEHLHLDYCRSIRSLPPLPACLQTFELTDCDPSFMKSCQKPGDPNWNVIAHIPSRRFVDTQN</sequence>
<evidence type="ECO:0000256" key="2">
    <source>
        <dbReference type="ARBA" id="ARBA00022614"/>
    </source>
</evidence>
<dbReference type="PANTHER" id="PTHR36766">
    <property type="entry name" value="PLANT BROAD-SPECTRUM MILDEW RESISTANCE PROTEIN RPW8"/>
    <property type="match status" value="1"/>
</dbReference>
<dbReference type="Pfam" id="PF00931">
    <property type="entry name" value="NB-ARC"/>
    <property type="match status" value="1"/>
</dbReference>
<evidence type="ECO:0000256" key="3">
    <source>
        <dbReference type="ARBA" id="ARBA00022737"/>
    </source>
</evidence>
<name>A0A835DRZ3_9POAL</name>
<feature type="domain" description="Disease resistance protein winged helix" evidence="9">
    <location>
        <begin position="445"/>
        <end position="517"/>
    </location>
</feature>
<dbReference type="PRINTS" id="PR00364">
    <property type="entry name" value="DISEASERSIST"/>
</dbReference>
<dbReference type="Gene3D" id="1.20.5.4130">
    <property type="match status" value="1"/>
</dbReference>
<dbReference type="AlphaFoldDB" id="A0A835DRZ3"/>
<evidence type="ECO:0000256" key="6">
    <source>
        <dbReference type="ARBA" id="ARBA00022840"/>
    </source>
</evidence>
<keyword evidence="12" id="KW-1185">Reference proteome</keyword>
<dbReference type="GO" id="GO:0042742">
    <property type="term" value="P:defense response to bacterium"/>
    <property type="evidence" value="ECO:0007669"/>
    <property type="project" value="UniProtKB-ARBA"/>
</dbReference>
<evidence type="ECO:0000259" key="10">
    <source>
        <dbReference type="Pfam" id="PF25019"/>
    </source>
</evidence>
<keyword evidence="4" id="KW-0547">Nucleotide-binding</keyword>
<evidence type="ECO:0000256" key="5">
    <source>
        <dbReference type="ARBA" id="ARBA00022821"/>
    </source>
</evidence>
<dbReference type="PANTHER" id="PTHR36766:SF64">
    <property type="entry name" value="OS12G0206100 PROTEIN"/>
    <property type="match status" value="1"/>
</dbReference>
<proteinExistence type="inferred from homology"/>
<evidence type="ECO:0000259" key="8">
    <source>
        <dbReference type="Pfam" id="PF18052"/>
    </source>
</evidence>
<evidence type="ECO:0000259" key="7">
    <source>
        <dbReference type="Pfam" id="PF00931"/>
    </source>
</evidence>
<accession>A0A835DRZ3</accession>
<dbReference type="InterPro" id="IPR036388">
    <property type="entry name" value="WH-like_DNA-bd_sf"/>
</dbReference>
<dbReference type="InterPro" id="IPR027417">
    <property type="entry name" value="P-loop_NTPase"/>
</dbReference>
<dbReference type="Gene3D" id="3.80.10.10">
    <property type="entry name" value="Ribonuclease Inhibitor"/>
    <property type="match status" value="3"/>
</dbReference>
<dbReference type="FunFam" id="1.10.10.10:FF:000322">
    <property type="entry name" value="Probable disease resistance protein At1g63360"/>
    <property type="match status" value="1"/>
</dbReference>
<keyword evidence="2" id="KW-0433">Leucine-rich repeat</keyword>
<keyword evidence="3" id="KW-0677">Repeat</keyword>
<organism evidence="11 12">
    <name type="scientific">Digitaria exilis</name>
    <dbReference type="NCBI Taxonomy" id="1010633"/>
    <lineage>
        <taxon>Eukaryota</taxon>
        <taxon>Viridiplantae</taxon>
        <taxon>Streptophyta</taxon>
        <taxon>Embryophyta</taxon>
        <taxon>Tracheophyta</taxon>
        <taxon>Spermatophyta</taxon>
        <taxon>Magnoliopsida</taxon>
        <taxon>Liliopsida</taxon>
        <taxon>Poales</taxon>
        <taxon>Poaceae</taxon>
        <taxon>PACMAD clade</taxon>
        <taxon>Panicoideae</taxon>
        <taxon>Panicodae</taxon>
        <taxon>Paniceae</taxon>
        <taxon>Anthephorinae</taxon>
        <taxon>Digitaria</taxon>
    </lineage>
</organism>
<dbReference type="Pfam" id="PF23559">
    <property type="entry name" value="WHD_DRP"/>
    <property type="match status" value="1"/>
</dbReference>
<dbReference type="GO" id="GO:0043531">
    <property type="term" value="F:ADP binding"/>
    <property type="evidence" value="ECO:0007669"/>
    <property type="project" value="InterPro"/>
</dbReference>
<dbReference type="Pfam" id="PF25019">
    <property type="entry name" value="LRR_R13L1-DRL21"/>
    <property type="match status" value="1"/>
</dbReference>
<keyword evidence="5" id="KW-0611">Plant defense</keyword>
<dbReference type="InterPro" id="IPR056789">
    <property type="entry name" value="LRR_R13L1-DRL21"/>
</dbReference>
<feature type="domain" description="R13L1/DRL21-like LRR repeat region" evidence="10">
    <location>
        <begin position="709"/>
        <end position="840"/>
    </location>
</feature>
<dbReference type="Pfam" id="PF18052">
    <property type="entry name" value="Rx_N"/>
    <property type="match status" value="1"/>
</dbReference>
<dbReference type="Gene3D" id="1.10.10.10">
    <property type="entry name" value="Winged helix-like DNA-binding domain superfamily/Winged helix DNA-binding domain"/>
    <property type="match status" value="1"/>
</dbReference>
<gene>
    <name evidence="11" type="ORF">HU200_067774</name>
</gene>
<dbReference type="InterPro" id="IPR041118">
    <property type="entry name" value="Rx_N"/>
</dbReference>
<evidence type="ECO:0000256" key="1">
    <source>
        <dbReference type="ARBA" id="ARBA00008894"/>
    </source>
</evidence>
<dbReference type="InterPro" id="IPR058922">
    <property type="entry name" value="WHD_DRP"/>
</dbReference>
<dbReference type="SUPFAM" id="SSF52058">
    <property type="entry name" value="L domain-like"/>
    <property type="match status" value="1"/>
</dbReference>
<dbReference type="OrthoDB" id="638840at2759"/>
<keyword evidence="6" id="KW-0067">ATP-binding</keyword>
<reference evidence="11" key="1">
    <citation type="submission" date="2020-07" db="EMBL/GenBank/DDBJ databases">
        <title>Genome sequence and genetic diversity analysis of an under-domesticated orphan crop, white fonio (Digitaria exilis).</title>
        <authorList>
            <person name="Bennetzen J.L."/>
            <person name="Chen S."/>
            <person name="Ma X."/>
            <person name="Wang X."/>
            <person name="Yssel A.E.J."/>
            <person name="Chaluvadi S.R."/>
            <person name="Johnson M."/>
            <person name="Gangashetty P."/>
            <person name="Hamidou F."/>
            <person name="Sanogo M.D."/>
            <person name="Zwaenepoel A."/>
            <person name="Wallace J."/>
            <person name="Van De Peer Y."/>
            <person name="Van Deynze A."/>
        </authorList>
    </citation>
    <scope>NUCLEOTIDE SEQUENCE</scope>
    <source>
        <tissue evidence="11">Leaves</tissue>
    </source>
</reference>
<comment type="caution">
    <text evidence="11">The sequence shown here is derived from an EMBL/GenBank/DDBJ whole genome shotgun (WGS) entry which is preliminary data.</text>
</comment>
<dbReference type="Proteomes" id="UP000636709">
    <property type="component" value="Unassembled WGS sequence"/>
</dbReference>
<evidence type="ECO:0000313" key="12">
    <source>
        <dbReference type="Proteomes" id="UP000636709"/>
    </source>
</evidence>
<evidence type="ECO:0000259" key="9">
    <source>
        <dbReference type="Pfam" id="PF23559"/>
    </source>
</evidence>
<dbReference type="GO" id="GO:0005524">
    <property type="term" value="F:ATP binding"/>
    <property type="evidence" value="ECO:0007669"/>
    <property type="project" value="UniProtKB-KW"/>
</dbReference>
<dbReference type="GO" id="GO:0009626">
    <property type="term" value="P:plant-type hypersensitive response"/>
    <property type="evidence" value="ECO:0007669"/>
    <property type="project" value="UniProtKB-ARBA"/>
</dbReference>
<dbReference type="GO" id="GO:0002758">
    <property type="term" value="P:innate immune response-activating signaling pathway"/>
    <property type="evidence" value="ECO:0007669"/>
    <property type="project" value="UniProtKB-ARBA"/>
</dbReference>
<evidence type="ECO:0000313" key="11">
    <source>
        <dbReference type="EMBL" id="KAF8641584.1"/>
    </source>
</evidence>
<dbReference type="EMBL" id="JACEFO010003314">
    <property type="protein sequence ID" value="KAF8641584.1"/>
    <property type="molecule type" value="Genomic_DNA"/>
</dbReference>
<dbReference type="InterPro" id="IPR002182">
    <property type="entry name" value="NB-ARC"/>
</dbReference>
<feature type="domain" description="NB-ARC" evidence="7">
    <location>
        <begin position="208"/>
        <end position="362"/>
    </location>
</feature>
<dbReference type="InterPro" id="IPR032675">
    <property type="entry name" value="LRR_dom_sf"/>
</dbReference>
<feature type="domain" description="Disease resistance N-terminal" evidence="8">
    <location>
        <begin position="39"/>
        <end position="104"/>
    </location>
</feature>
<protein>
    <submittedName>
        <fullName evidence="11">Uncharacterized protein</fullName>
    </submittedName>
</protein>